<evidence type="ECO:0000256" key="5">
    <source>
        <dbReference type="ARBA" id="ARBA00022525"/>
    </source>
</evidence>
<accession>A0A1M7PTJ9</accession>
<dbReference type="InterPro" id="IPR013661">
    <property type="entry name" value="Peptidase_M9_N_dom"/>
</dbReference>
<sequence length="748" mass="82085">MSLSRNTLYFTALLATSLSLGARADQSADPAADQQGRLKQAPMPHQRQSLPPTAEQSQFKLPATTKPRYDLLPKEQRSRLKAQLATPECKDMNKLASYSGAALADYLVNLPDYECTYGLFSLSAAQGATVYSASNWSAIASRFTQEAGNYNATNLALVNLALYLRAGYYLSSGGTIPEPAQTLKMSLRAPIKQLADGTQLYAPNATGYTTAGEVIRLITNMHDEPYYLSSVKALVQRYTNRPDAPNAVNGLRDASASGGFTSALTVIFYAHYRPEGTPLLQNDLSYATALNNFVTANKAALLGGDYGYQLTDATNEAFRFMQYPALKYSIKPMVKNMLATSTMTGADSGLWLAAASAVKYYDNASCAEYGTCDYTSKLADAVLKYSKSCSPTLHVRAQEMTPAQLQEICDKLAREENYVHDMLQTKRTPVANDGNTSLELVVFDDYANYSKYASVIYDISTDNGGMYLEGEPDVPGNQARFIAHEASWLRPVFQVWNLEHEYVHYLDGRFDMEGDFAAATAKPTVWWIEGIAEYLSLKNDNQAAIDMAKTGTYRLSDIFGNTYGMADYVNRAYRWGYMATRFMMEKHRADVDVVLGDFRVGDYDRYQNFMGLIGTRYDAEFSDWVASATTAGEPPMPNPALPACSSTSYLGKNCGIGNLASSGQAYAYLMLPAGAKNVRVFTKGGTGDVDLYVALDRYPTIASHDLASATAGNAEAVNLTTPVSGRWYYILLQARQPFSGVTLYATYD</sequence>
<gene>
    <name evidence="18" type="ORF">SAMN05192549_105379</name>
</gene>
<proteinExistence type="predicted"/>
<evidence type="ECO:0000256" key="13">
    <source>
        <dbReference type="PIRSR" id="PIRSR602169-1"/>
    </source>
</evidence>
<feature type="signal peptide" evidence="15">
    <location>
        <begin position="1"/>
        <end position="24"/>
    </location>
</feature>
<dbReference type="RefSeq" id="WP_072785261.1">
    <property type="nucleotide sequence ID" value="NZ_FRCX01000005.1"/>
</dbReference>
<dbReference type="PANTHER" id="PTHR13062">
    <property type="entry name" value="COLLAGENASE"/>
    <property type="match status" value="1"/>
</dbReference>
<keyword evidence="11" id="KW-0482">Metalloprotease</keyword>
<name>A0A1M7PTJ9_9BURK</name>
<evidence type="ECO:0000256" key="4">
    <source>
        <dbReference type="ARBA" id="ARBA00012653"/>
    </source>
</evidence>
<dbReference type="Pfam" id="PF08453">
    <property type="entry name" value="Peptidase_M9_N"/>
    <property type="match status" value="1"/>
</dbReference>
<dbReference type="STRING" id="551987.SAMN05192549_105379"/>
<evidence type="ECO:0000256" key="7">
    <source>
        <dbReference type="ARBA" id="ARBA00022723"/>
    </source>
</evidence>
<keyword evidence="6" id="KW-0645">Protease</keyword>
<evidence type="ECO:0000259" key="16">
    <source>
        <dbReference type="Pfam" id="PF04151"/>
    </source>
</evidence>
<feature type="active site" evidence="13">
    <location>
        <position position="501"/>
    </location>
</feature>
<dbReference type="GO" id="GO:0006508">
    <property type="term" value="P:proteolysis"/>
    <property type="evidence" value="ECO:0007669"/>
    <property type="project" value="UniProtKB-KW"/>
</dbReference>
<feature type="region of interest" description="Disordered" evidence="14">
    <location>
        <begin position="25"/>
        <end position="64"/>
    </location>
</feature>
<keyword evidence="5" id="KW-0964">Secreted</keyword>
<evidence type="ECO:0000256" key="9">
    <source>
        <dbReference type="ARBA" id="ARBA00022801"/>
    </source>
</evidence>
<feature type="compositionally biased region" description="Polar residues" evidence="14">
    <location>
        <begin position="46"/>
        <end position="59"/>
    </location>
</feature>
<evidence type="ECO:0000313" key="18">
    <source>
        <dbReference type="EMBL" id="SHN20742.1"/>
    </source>
</evidence>
<feature type="compositionally biased region" description="Low complexity" evidence="14">
    <location>
        <begin position="25"/>
        <end position="35"/>
    </location>
</feature>
<dbReference type="OrthoDB" id="9802683at2"/>
<dbReference type="Proteomes" id="UP000184339">
    <property type="component" value="Unassembled WGS sequence"/>
</dbReference>
<evidence type="ECO:0000256" key="10">
    <source>
        <dbReference type="ARBA" id="ARBA00022833"/>
    </source>
</evidence>
<evidence type="ECO:0000256" key="15">
    <source>
        <dbReference type="SAM" id="SignalP"/>
    </source>
</evidence>
<feature type="chain" id="PRO_5012997711" description="microbial collagenase" evidence="15">
    <location>
        <begin position="25"/>
        <end position="748"/>
    </location>
</feature>
<dbReference type="Gene3D" id="1.10.390.20">
    <property type="match status" value="1"/>
</dbReference>
<keyword evidence="19" id="KW-1185">Reference proteome</keyword>
<evidence type="ECO:0000256" key="2">
    <source>
        <dbReference type="ARBA" id="ARBA00001947"/>
    </source>
</evidence>
<dbReference type="Gene3D" id="2.60.120.380">
    <property type="match status" value="1"/>
</dbReference>
<evidence type="ECO:0000256" key="12">
    <source>
        <dbReference type="ARBA" id="ARBA00023145"/>
    </source>
</evidence>
<dbReference type="GO" id="GO:0005576">
    <property type="term" value="C:extracellular region"/>
    <property type="evidence" value="ECO:0007669"/>
    <property type="project" value="UniProtKB-SubCell"/>
</dbReference>
<organism evidence="18 19">
    <name type="scientific">Duganella sacchari</name>
    <dbReference type="NCBI Taxonomy" id="551987"/>
    <lineage>
        <taxon>Bacteria</taxon>
        <taxon>Pseudomonadati</taxon>
        <taxon>Pseudomonadota</taxon>
        <taxon>Betaproteobacteria</taxon>
        <taxon>Burkholderiales</taxon>
        <taxon>Oxalobacteraceae</taxon>
        <taxon>Telluria group</taxon>
        <taxon>Duganella</taxon>
    </lineage>
</organism>
<dbReference type="Pfam" id="PF01752">
    <property type="entry name" value="Peptidase_M9"/>
    <property type="match status" value="1"/>
</dbReference>
<evidence type="ECO:0000259" key="17">
    <source>
        <dbReference type="Pfam" id="PF08453"/>
    </source>
</evidence>
<keyword evidence="8 15" id="KW-0732">Signal</keyword>
<keyword evidence="10" id="KW-0862">Zinc</keyword>
<comment type="subcellular location">
    <subcellularLocation>
        <location evidence="3">Secreted</location>
    </subcellularLocation>
</comment>
<evidence type="ECO:0000256" key="8">
    <source>
        <dbReference type="ARBA" id="ARBA00022729"/>
    </source>
</evidence>
<dbReference type="InterPro" id="IPR007280">
    <property type="entry name" value="Peptidase_C_arc/bac"/>
</dbReference>
<evidence type="ECO:0000256" key="14">
    <source>
        <dbReference type="SAM" id="MobiDB-lite"/>
    </source>
</evidence>
<dbReference type="GO" id="GO:0004222">
    <property type="term" value="F:metalloendopeptidase activity"/>
    <property type="evidence" value="ECO:0007669"/>
    <property type="project" value="UniProtKB-EC"/>
</dbReference>
<comment type="catalytic activity">
    <reaction evidence="1">
        <text>Digestion of native collagen in the triple helical region at Xaa-|-Gly bonds. With synthetic peptides, a preference is shown for Gly at P3 and P1', Pro and Ala at P2 and P2', and hydroxyproline, Ala or Arg at P3'.</text>
        <dbReference type="EC" id="3.4.24.3"/>
    </reaction>
</comment>
<dbReference type="Pfam" id="PF04151">
    <property type="entry name" value="PPC"/>
    <property type="match status" value="1"/>
</dbReference>
<feature type="domain" description="Peptidase C-terminal archaeal/bacterial" evidence="16">
    <location>
        <begin position="671"/>
        <end position="731"/>
    </location>
</feature>
<dbReference type="EC" id="3.4.24.3" evidence="4"/>
<dbReference type="PANTHER" id="PTHR13062:SF9">
    <property type="entry name" value="MICROBIAL COLLAGENASE"/>
    <property type="match status" value="1"/>
</dbReference>
<evidence type="ECO:0000256" key="1">
    <source>
        <dbReference type="ARBA" id="ARBA00000424"/>
    </source>
</evidence>
<dbReference type="AlphaFoldDB" id="A0A1M7PTJ9"/>
<keyword evidence="12" id="KW-0865">Zymogen</keyword>
<protein>
    <recommendedName>
        <fullName evidence="4">microbial collagenase</fullName>
        <ecNumber evidence="4">3.4.24.3</ecNumber>
    </recommendedName>
</protein>
<reference evidence="19" key="1">
    <citation type="submission" date="2016-11" db="EMBL/GenBank/DDBJ databases">
        <authorList>
            <person name="Varghese N."/>
            <person name="Submissions S."/>
        </authorList>
    </citation>
    <scope>NUCLEOTIDE SEQUENCE [LARGE SCALE GENOMIC DNA]</scope>
    <source>
        <strain evidence="19">Sac-22</strain>
    </source>
</reference>
<comment type="cofactor">
    <cofactor evidence="2">
        <name>Zn(2+)</name>
        <dbReference type="ChEBI" id="CHEBI:29105"/>
    </cofactor>
</comment>
<keyword evidence="7" id="KW-0479">Metal-binding</keyword>
<keyword evidence="9" id="KW-0378">Hydrolase</keyword>
<feature type="domain" description="Peptidase M9 collagenase N-terminal" evidence="17">
    <location>
        <begin position="91"/>
        <end position="244"/>
    </location>
</feature>
<dbReference type="PRINTS" id="PR00931">
    <property type="entry name" value="MICOLLPTASE"/>
</dbReference>
<evidence type="ECO:0000256" key="3">
    <source>
        <dbReference type="ARBA" id="ARBA00004613"/>
    </source>
</evidence>
<dbReference type="EMBL" id="FRCX01000005">
    <property type="protein sequence ID" value="SHN20742.1"/>
    <property type="molecule type" value="Genomic_DNA"/>
</dbReference>
<evidence type="ECO:0000256" key="6">
    <source>
        <dbReference type="ARBA" id="ARBA00022670"/>
    </source>
</evidence>
<evidence type="ECO:0000313" key="19">
    <source>
        <dbReference type="Proteomes" id="UP000184339"/>
    </source>
</evidence>
<dbReference type="GO" id="GO:0008270">
    <property type="term" value="F:zinc ion binding"/>
    <property type="evidence" value="ECO:0007669"/>
    <property type="project" value="InterPro"/>
</dbReference>
<dbReference type="Gene3D" id="3.40.30.160">
    <property type="entry name" value="Collagenase ColT, N-terminal domain"/>
    <property type="match status" value="1"/>
</dbReference>
<dbReference type="InterPro" id="IPR002169">
    <property type="entry name" value="Peptidase_M9A/M9B"/>
</dbReference>
<evidence type="ECO:0000256" key="11">
    <source>
        <dbReference type="ARBA" id="ARBA00023049"/>
    </source>
</evidence>